<name>A0AAV4UWG9_CAEEX</name>
<reference evidence="1 2" key="1">
    <citation type="submission" date="2021-06" db="EMBL/GenBank/DDBJ databases">
        <title>Caerostris extrusa draft genome.</title>
        <authorList>
            <person name="Kono N."/>
            <person name="Arakawa K."/>
        </authorList>
    </citation>
    <scope>NUCLEOTIDE SEQUENCE [LARGE SCALE GENOMIC DNA]</scope>
</reference>
<dbReference type="EMBL" id="BPLR01013566">
    <property type="protein sequence ID" value="GIY62030.1"/>
    <property type="molecule type" value="Genomic_DNA"/>
</dbReference>
<sequence>MSSKAINRPFLFYTTSSMAQQSHDSPGALVVKKNYRKVRKVPEGLRGIEQKAFGRDFEEWEWMESGEILILDPFEVVRFQSTYQLELASPDSQW</sequence>
<comment type="caution">
    <text evidence="1">The sequence shown here is derived from an EMBL/GenBank/DDBJ whole genome shotgun (WGS) entry which is preliminary data.</text>
</comment>
<organism evidence="1 2">
    <name type="scientific">Caerostris extrusa</name>
    <name type="common">Bark spider</name>
    <name type="synonym">Caerostris bankana</name>
    <dbReference type="NCBI Taxonomy" id="172846"/>
    <lineage>
        <taxon>Eukaryota</taxon>
        <taxon>Metazoa</taxon>
        <taxon>Ecdysozoa</taxon>
        <taxon>Arthropoda</taxon>
        <taxon>Chelicerata</taxon>
        <taxon>Arachnida</taxon>
        <taxon>Araneae</taxon>
        <taxon>Araneomorphae</taxon>
        <taxon>Entelegynae</taxon>
        <taxon>Araneoidea</taxon>
        <taxon>Araneidae</taxon>
        <taxon>Caerostris</taxon>
    </lineage>
</organism>
<evidence type="ECO:0000313" key="1">
    <source>
        <dbReference type="EMBL" id="GIY62030.1"/>
    </source>
</evidence>
<dbReference type="AlphaFoldDB" id="A0AAV4UWG9"/>
<accession>A0AAV4UWG9</accession>
<proteinExistence type="predicted"/>
<evidence type="ECO:0000313" key="2">
    <source>
        <dbReference type="Proteomes" id="UP001054945"/>
    </source>
</evidence>
<protein>
    <submittedName>
        <fullName evidence="1">Uncharacterized protein</fullName>
    </submittedName>
</protein>
<gene>
    <name evidence="1" type="ORF">CEXT_8641</name>
</gene>
<dbReference type="Proteomes" id="UP001054945">
    <property type="component" value="Unassembled WGS sequence"/>
</dbReference>
<keyword evidence="2" id="KW-1185">Reference proteome</keyword>